<evidence type="ECO:0000313" key="3">
    <source>
        <dbReference type="Proteomes" id="UP001231189"/>
    </source>
</evidence>
<name>A0AAD8TTC9_LOLMU</name>
<dbReference type="EMBL" id="JAUUTY010000001">
    <property type="protein sequence ID" value="KAK1691964.1"/>
    <property type="molecule type" value="Genomic_DNA"/>
</dbReference>
<comment type="caution">
    <text evidence="2">The sequence shown here is derived from an EMBL/GenBank/DDBJ whole genome shotgun (WGS) entry which is preliminary data.</text>
</comment>
<dbReference type="AlphaFoldDB" id="A0AAD8TTC9"/>
<organism evidence="2 3">
    <name type="scientific">Lolium multiflorum</name>
    <name type="common">Italian ryegrass</name>
    <name type="synonym">Lolium perenne subsp. multiflorum</name>
    <dbReference type="NCBI Taxonomy" id="4521"/>
    <lineage>
        <taxon>Eukaryota</taxon>
        <taxon>Viridiplantae</taxon>
        <taxon>Streptophyta</taxon>
        <taxon>Embryophyta</taxon>
        <taxon>Tracheophyta</taxon>
        <taxon>Spermatophyta</taxon>
        <taxon>Magnoliopsida</taxon>
        <taxon>Liliopsida</taxon>
        <taxon>Poales</taxon>
        <taxon>Poaceae</taxon>
        <taxon>BOP clade</taxon>
        <taxon>Pooideae</taxon>
        <taxon>Poodae</taxon>
        <taxon>Poeae</taxon>
        <taxon>Poeae Chloroplast Group 2 (Poeae type)</taxon>
        <taxon>Loliodinae</taxon>
        <taxon>Loliinae</taxon>
        <taxon>Lolium</taxon>
    </lineage>
</organism>
<accession>A0AAD8TTC9</accession>
<evidence type="ECO:0000313" key="2">
    <source>
        <dbReference type="EMBL" id="KAK1691964.1"/>
    </source>
</evidence>
<dbReference type="Proteomes" id="UP001231189">
    <property type="component" value="Unassembled WGS sequence"/>
</dbReference>
<keyword evidence="1" id="KW-0175">Coiled coil</keyword>
<protein>
    <submittedName>
        <fullName evidence="2">Uncharacterized protein</fullName>
    </submittedName>
</protein>
<gene>
    <name evidence="2" type="ORF">QYE76_008661</name>
</gene>
<feature type="coiled-coil region" evidence="1">
    <location>
        <begin position="359"/>
        <end position="386"/>
    </location>
</feature>
<sequence>MRSSTSVLPWPSYHCVEPLLTTLYKLDNLHSPRLLRRRRPPHFTAARRATDIGCARAILSRFGRASYGLSIARTPASRSRPRLALSLTTGAAPWPFLLTSSTIQFHHSPPESLESRAQVRRSSRKLCFAWSLPERRRCTKLFLVDNHFSAHTARHLQRPGRLPDPLGSPPMETFTQTEFYQLGNGGDLIFERDLFALSEFLGRPPPEFFGGQVNDQPGGQLQWVIMADLRGKLTFPRTERIQFSFRENNWADGLARGLQEALARLCGQNAMAIQEERFAHYARHNSLGVPLNLPSHPQLRNHVDHLDFMLSETQTELDNSRAYANHTYLQQIQQAETIKVIAKERRTLRRLNAKKDYTIARLRARIASLKETVEAQAEQLQDLEGEGEGEDIQGDGYSYVSNDNDYEEDDDEDLAFHPYGDGHEHLEAGMYNTFPINIDGE</sequence>
<reference evidence="2" key="1">
    <citation type="submission" date="2023-07" db="EMBL/GenBank/DDBJ databases">
        <title>A chromosome-level genome assembly of Lolium multiflorum.</title>
        <authorList>
            <person name="Chen Y."/>
            <person name="Copetti D."/>
            <person name="Kolliker R."/>
            <person name="Studer B."/>
        </authorList>
    </citation>
    <scope>NUCLEOTIDE SEQUENCE</scope>
    <source>
        <strain evidence="2">02402/16</strain>
        <tissue evidence="2">Leaf</tissue>
    </source>
</reference>
<keyword evidence="3" id="KW-1185">Reference proteome</keyword>
<evidence type="ECO:0000256" key="1">
    <source>
        <dbReference type="SAM" id="Coils"/>
    </source>
</evidence>
<proteinExistence type="predicted"/>